<dbReference type="STRING" id="15368.A0A0Q3NCA5"/>
<dbReference type="EMBL" id="CM000880">
    <property type="protein sequence ID" value="KQK14574.1"/>
    <property type="molecule type" value="Genomic_DNA"/>
</dbReference>
<gene>
    <name evidence="3" type="ORF">BRADI_1g17371v3</name>
</gene>
<dbReference type="InParanoid" id="A0A0Q3NCA5"/>
<name>A0A0Q3NCA5_BRADI</name>
<dbReference type="Pfam" id="PF20241">
    <property type="entry name" value="DUF6598"/>
    <property type="match status" value="1"/>
</dbReference>
<evidence type="ECO:0000313" key="4">
    <source>
        <dbReference type="EnsemblPlants" id="KQK14574"/>
    </source>
</evidence>
<dbReference type="Proteomes" id="UP000008810">
    <property type="component" value="Chromosome 1"/>
</dbReference>
<reference evidence="3" key="2">
    <citation type="submission" date="2017-06" db="EMBL/GenBank/DDBJ databases">
        <title>WGS assembly of Brachypodium distachyon.</title>
        <authorList>
            <consortium name="The International Brachypodium Initiative"/>
            <person name="Lucas S."/>
            <person name="Harmon-Smith M."/>
            <person name="Lail K."/>
            <person name="Tice H."/>
            <person name="Grimwood J."/>
            <person name="Bruce D."/>
            <person name="Barry K."/>
            <person name="Shu S."/>
            <person name="Lindquist E."/>
            <person name="Wang M."/>
            <person name="Pitluck S."/>
            <person name="Vogel J.P."/>
            <person name="Garvin D.F."/>
            <person name="Mockler T.C."/>
            <person name="Schmutz J."/>
            <person name="Rokhsar D."/>
            <person name="Bevan M.W."/>
        </authorList>
    </citation>
    <scope>NUCLEOTIDE SEQUENCE</scope>
    <source>
        <strain evidence="3">Bd21</strain>
    </source>
</reference>
<accession>A0A0Q3NCA5</accession>
<dbReference type="EnsemblPlants" id="KQK14574">
    <property type="protein sequence ID" value="KQK14574"/>
    <property type="gene ID" value="BRADI_1g17371v3"/>
</dbReference>
<dbReference type="PANTHER" id="PTHR33065">
    <property type="entry name" value="OS07G0486400 PROTEIN"/>
    <property type="match status" value="1"/>
</dbReference>
<feature type="domain" description="DUF6598" evidence="2">
    <location>
        <begin position="97"/>
        <end position="191"/>
    </location>
</feature>
<keyword evidence="5" id="KW-1185">Reference proteome</keyword>
<proteinExistence type="predicted"/>
<feature type="region of interest" description="Disordered" evidence="1">
    <location>
        <begin position="1"/>
        <end position="46"/>
    </location>
</feature>
<evidence type="ECO:0000313" key="3">
    <source>
        <dbReference type="EMBL" id="KQK14574.1"/>
    </source>
</evidence>
<dbReference type="AlphaFoldDB" id="A0A0Q3NCA5"/>
<reference evidence="4" key="3">
    <citation type="submission" date="2018-08" db="UniProtKB">
        <authorList>
            <consortium name="EnsemblPlants"/>
        </authorList>
    </citation>
    <scope>IDENTIFICATION</scope>
    <source>
        <strain evidence="4">cv. Bd21</strain>
    </source>
</reference>
<dbReference type="PANTHER" id="PTHR33065:SF163">
    <property type="entry name" value="OS05G0112700 PROTEIN"/>
    <property type="match status" value="1"/>
</dbReference>
<sequence>MEDDDDVDGVLPAYIEEDEEEAMDAKQQRRQQSIKPRKMMPWELATPEEKAKEEVRRALEDELYEHGPKTGSGSYTRLWFLDLTVFDLDEETRLCDSLNVLSLKIVSSDIGYPVNVYGTVIVRDELDYRCISIFRRDRSNCQVVRSENEDLILTGPTRGVVYLGGAFFEINLKINEDEERNDRQFSKALIDVMLSLVIVRRMTPSRVTPTH</sequence>
<dbReference type="ExpressionAtlas" id="A0A0Q3NCA5">
    <property type="expression patterns" value="differential"/>
</dbReference>
<organism evidence="3">
    <name type="scientific">Brachypodium distachyon</name>
    <name type="common">Purple false brome</name>
    <name type="synonym">Trachynia distachya</name>
    <dbReference type="NCBI Taxonomy" id="15368"/>
    <lineage>
        <taxon>Eukaryota</taxon>
        <taxon>Viridiplantae</taxon>
        <taxon>Streptophyta</taxon>
        <taxon>Embryophyta</taxon>
        <taxon>Tracheophyta</taxon>
        <taxon>Spermatophyta</taxon>
        <taxon>Magnoliopsida</taxon>
        <taxon>Liliopsida</taxon>
        <taxon>Poales</taxon>
        <taxon>Poaceae</taxon>
        <taxon>BOP clade</taxon>
        <taxon>Pooideae</taxon>
        <taxon>Stipodae</taxon>
        <taxon>Brachypodieae</taxon>
        <taxon>Brachypodium</taxon>
    </lineage>
</organism>
<reference evidence="3 4" key="1">
    <citation type="journal article" date="2010" name="Nature">
        <title>Genome sequencing and analysis of the model grass Brachypodium distachyon.</title>
        <authorList>
            <consortium name="International Brachypodium Initiative"/>
        </authorList>
    </citation>
    <scope>NUCLEOTIDE SEQUENCE [LARGE SCALE GENOMIC DNA]</scope>
    <source>
        <strain evidence="3 4">Bd21</strain>
    </source>
</reference>
<evidence type="ECO:0000313" key="5">
    <source>
        <dbReference type="Proteomes" id="UP000008810"/>
    </source>
</evidence>
<protein>
    <recommendedName>
        <fullName evidence="2">DUF6598 domain-containing protein</fullName>
    </recommendedName>
</protein>
<evidence type="ECO:0000256" key="1">
    <source>
        <dbReference type="SAM" id="MobiDB-lite"/>
    </source>
</evidence>
<dbReference type="InterPro" id="IPR046533">
    <property type="entry name" value="DUF6598"/>
</dbReference>
<dbReference type="Gramene" id="KQK14574">
    <property type="protein sequence ID" value="KQK14574"/>
    <property type="gene ID" value="BRADI_1g17371v3"/>
</dbReference>
<evidence type="ECO:0000259" key="2">
    <source>
        <dbReference type="Pfam" id="PF20241"/>
    </source>
</evidence>
<dbReference type="OrthoDB" id="693375at2759"/>